<evidence type="ECO:0000313" key="8">
    <source>
        <dbReference type="Proteomes" id="UP001652660"/>
    </source>
</evidence>
<evidence type="ECO:0000259" key="7">
    <source>
        <dbReference type="PROSITE" id="PS50994"/>
    </source>
</evidence>
<dbReference type="Gene3D" id="3.30.420.10">
    <property type="entry name" value="Ribonuclease H-like superfamily/Ribonuclease H"/>
    <property type="match status" value="1"/>
</dbReference>
<keyword evidence="1" id="KW-0808">Transferase</keyword>
<organism evidence="8 9">
    <name type="scientific">Coffea arabica</name>
    <name type="common">Arabian coffee</name>
    <dbReference type="NCBI Taxonomy" id="13443"/>
    <lineage>
        <taxon>Eukaryota</taxon>
        <taxon>Viridiplantae</taxon>
        <taxon>Streptophyta</taxon>
        <taxon>Embryophyta</taxon>
        <taxon>Tracheophyta</taxon>
        <taxon>Spermatophyta</taxon>
        <taxon>Magnoliopsida</taxon>
        <taxon>eudicotyledons</taxon>
        <taxon>Gunneridae</taxon>
        <taxon>Pentapetalae</taxon>
        <taxon>asterids</taxon>
        <taxon>lamiids</taxon>
        <taxon>Gentianales</taxon>
        <taxon>Rubiaceae</taxon>
        <taxon>Ixoroideae</taxon>
        <taxon>Gardenieae complex</taxon>
        <taxon>Bertiereae - Coffeeae clade</taxon>
        <taxon>Coffeeae</taxon>
        <taxon>Coffea</taxon>
    </lineage>
</organism>
<sequence>MCNSSHLVLKKEGTWRIYVDCHAINAITVKYHHPIPRLDDMLDELYGKSGYHQIRMKEGDEWKTAFKTKYGLYEWLVMPFGLTNAPKCASPVLRERLFANLSKCTFCTNKLVFLGYKEGRLLAYFSEKLNGATLNYSTYDKELYALIRVLETWQHYLRPKKFVIHTDHETLKHLESLTHIRRYALIALLDAKLLGFDLIKELYDSYSDFSDIYKSCAKSGQGKFFIHEGFLSKRGHDSIFVIVDRFSKMAHFIRCHKMDDATYIADLFFKEVVCLHGVPRTIVSDRDVKFLSYFWKTLWGKLGTKLLFSTSSHPQTDGQTEVVNRTLSTLLRAIIKKNLKTWEKCLPHVEFAYNRTVHSATQFSPFEIVYDFNPFTPLDLMPLPLSERTNLDGKKKAEFVQVLHQQVKANIETRTQQYLKHANKGQHRIVFEPGDWVWLHLCKKRFPVQRRNKLLPRRDGPFQVVACINDNAYKLDLPGEYNVSATFNVADLSPYLVDDEVDLRINLSQEDGNDEEVEGAIQMEQVKVPLGPMT</sequence>
<keyword evidence="8" id="KW-1185">Reference proteome</keyword>
<dbReference type="Pfam" id="PF17917">
    <property type="entry name" value="RT_RNaseH"/>
    <property type="match status" value="1"/>
</dbReference>
<evidence type="ECO:0000256" key="6">
    <source>
        <dbReference type="ARBA" id="ARBA00022918"/>
    </source>
</evidence>
<dbReference type="RefSeq" id="XP_071906037.1">
    <property type="nucleotide sequence ID" value="XM_072049936.1"/>
</dbReference>
<dbReference type="PROSITE" id="PS50994">
    <property type="entry name" value="INTEGRASE"/>
    <property type="match status" value="1"/>
</dbReference>
<dbReference type="InterPro" id="IPR043502">
    <property type="entry name" value="DNA/RNA_pol_sf"/>
</dbReference>
<dbReference type="InterPro" id="IPR001584">
    <property type="entry name" value="Integrase_cat-core"/>
</dbReference>
<dbReference type="Pfam" id="PF24626">
    <property type="entry name" value="SH3_Tf2-1"/>
    <property type="match status" value="1"/>
</dbReference>
<proteinExistence type="predicted"/>
<evidence type="ECO:0000256" key="3">
    <source>
        <dbReference type="ARBA" id="ARBA00022722"/>
    </source>
</evidence>
<keyword evidence="5" id="KW-0378">Hydrolase</keyword>
<feature type="domain" description="Integrase catalytic" evidence="7">
    <location>
        <begin position="210"/>
        <end position="373"/>
    </location>
</feature>
<keyword evidence="4" id="KW-0255">Endonuclease</keyword>
<protein>
    <recommendedName>
        <fullName evidence="7">Integrase catalytic domain-containing protein</fullName>
    </recommendedName>
</protein>
<dbReference type="InterPro" id="IPR000477">
    <property type="entry name" value="RT_dom"/>
</dbReference>
<dbReference type="GeneID" id="140007238"/>
<dbReference type="PANTHER" id="PTHR35046:SF9">
    <property type="entry name" value="RNA-DIRECTED DNA POLYMERASE"/>
    <property type="match status" value="1"/>
</dbReference>
<reference evidence="9" key="1">
    <citation type="submission" date="2025-08" db="UniProtKB">
        <authorList>
            <consortium name="RefSeq"/>
        </authorList>
    </citation>
    <scope>IDENTIFICATION</scope>
    <source>
        <tissue evidence="9">Leaves</tissue>
    </source>
</reference>
<dbReference type="SUPFAM" id="SSF56672">
    <property type="entry name" value="DNA/RNA polymerases"/>
    <property type="match status" value="1"/>
</dbReference>
<dbReference type="Pfam" id="PF00078">
    <property type="entry name" value="RVT_1"/>
    <property type="match status" value="1"/>
</dbReference>
<name>A0ABM4UFI0_COFAR</name>
<dbReference type="InterPro" id="IPR056924">
    <property type="entry name" value="SH3_Tf2-1"/>
</dbReference>
<dbReference type="InterPro" id="IPR041373">
    <property type="entry name" value="RT_RNaseH"/>
</dbReference>
<dbReference type="Gene3D" id="3.30.70.270">
    <property type="match status" value="1"/>
</dbReference>
<accession>A0ABM4UFI0</accession>
<evidence type="ECO:0000256" key="2">
    <source>
        <dbReference type="ARBA" id="ARBA00022695"/>
    </source>
</evidence>
<dbReference type="Gene3D" id="3.10.10.10">
    <property type="entry name" value="HIV Type 1 Reverse Transcriptase, subunit A, domain 1"/>
    <property type="match status" value="1"/>
</dbReference>
<dbReference type="InterPro" id="IPR012337">
    <property type="entry name" value="RNaseH-like_sf"/>
</dbReference>
<evidence type="ECO:0000256" key="5">
    <source>
        <dbReference type="ARBA" id="ARBA00022801"/>
    </source>
</evidence>
<keyword evidence="3" id="KW-0540">Nuclease</keyword>
<dbReference type="InterPro" id="IPR043128">
    <property type="entry name" value="Rev_trsase/Diguanyl_cyclase"/>
</dbReference>
<gene>
    <name evidence="9" type="primary">LOC140007238</name>
</gene>
<evidence type="ECO:0000256" key="4">
    <source>
        <dbReference type="ARBA" id="ARBA00022759"/>
    </source>
</evidence>
<dbReference type="Proteomes" id="UP001652660">
    <property type="component" value="Chromosome 5c"/>
</dbReference>
<evidence type="ECO:0000313" key="9">
    <source>
        <dbReference type="RefSeq" id="XP_071906037.1"/>
    </source>
</evidence>
<dbReference type="PANTHER" id="PTHR35046">
    <property type="entry name" value="ZINC KNUCKLE (CCHC-TYPE) FAMILY PROTEIN"/>
    <property type="match status" value="1"/>
</dbReference>
<dbReference type="SUPFAM" id="SSF53098">
    <property type="entry name" value="Ribonuclease H-like"/>
    <property type="match status" value="1"/>
</dbReference>
<evidence type="ECO:0000256" key="1">
    <source>
        <dbReference type="ARBA" id="ARBA00022679"/>
    </source>
</evidence>
<keyword evidence="2" id="KW-0548">Nucleotidyltransferase</keyword>
<dbReference type="CDD" id="cd01647">
    <property type="entry name" value="RT_LTR"/>
    <property type="match status" value="1"/>
</dbReference>
<dbReference type="InterPro" id="IPR036397">
    <property type="entry name" value="RNaseH_sf"/>
</dbReference>
<keyword evidence="6" id="KW-0695">RNA-directed DNA polymerase</keyword>